<organism evidence="1 2">
    <name type="scientific">Paramecium octaurelia</name>
    <dbReference type="NCBI Taxonomy" id="43137"/>
    <lineage>
        <taxon>Eukaryota</taxon>
        <taxon>Sar</taxon>
        <taxon>Alveolata</taxon>
        <taxon>Ciliophora</taxon>
        <taxon>Intramacronucleata</taxon>
        <taxon>Oligohymenophorea</taxon>
        <taxon>Peniculida</taxon>
        <taxon>Parameciidae</taxon>
        <taxon>Paramecium</taxon>
    </lineage>
</organism>
<sequence>MLLQIGILTQDGQILFPVIRPQYQIMDVKLILLVYILKYRIKANTQKIQITYLYILKIILQHLFSKQIDPQGQKISIHIELRLQISCRSNQKQMKVCVRIEISMQCIRKSISGTLFKDTGRLISKMPHLFNLIWDHLQILHSFLCIMFRQVDPISVRNLGCFLQVMQNMQAPARIDNVHVMKSPIKNELDQDFVQQLAAAHLEQLTELFHRYHYHQHLWQQVIYKFENLQQVIKQSALNKVVNQNSHLQQHQIHDAQLTKYTYEFEVLAIC</sequence>
<evidence type="ECO:0000313" key="2">
    <source>
        <dbReference type="Proteomes" id="UP000683925"/>
    </source>
</evidence>
<gene>
    <name evidence="1" type="ORF">POCTA_138.1.T1040007</name>
</gene>
<dbReference type="Proteomes" id="UP000683925">
    <property type="component" value="Unassembled WGS sequence"/>
</dbReference>
<keyword evidence="2" id="KW-1185">Reference proteome</keyword>
<name>A0A8S1WTS8_PAROT</name>
<evidence type="ECO:0000313" key="1">
    <source>
        <dbReference type="EMBL" id="CAD8193183.1"/>
    </source>
</evidence>
<comment type="caution">
    <text evidence="1">The sequence shown here is derived from an EMBL/GenBank/DDBJ whole genome shotgun (WGS) entry which is preliminary data.</text>
</comment>
<reference evidence="1" key="1">
    <citation type="submission" date="2021-01" db="EMBL/GenBank/DDBJ databases">
        <authorList>
            <consortium name="Genoscope - CEA"/>
            <person name="William W."/>
        </authorList>
    </citation>
    <scope>NUCLEOTIDE SEQUENCE</scope>
</reference>
<protein>
    <submittedName>
        <fullName evidence="1">Uncharacterized protein</fullName>
    </submittedName>
</protein>
<dbReference type="EMBL" id="CAJJDP010000104">
    <property type="protein sequence ID" value="CAD8193183.1"/>
    <property type="molecule type" value="Genomic_DNA"/>
</dbReference>
<proteinExistence type="predicted"/>
<dbReference type="AlphaFoldDB" id="A0A8S1WTS8"/>
<accession>A0A8S1WTS8</accession>